<feature type="region of interest" description="Disordered" evidence="1">
    <location>
        <begin position="682"/>
        <end position="704"/>
    </location>
</feature>
<evidence type="ECO:0000256" key="1">
    <source>
        <dbReference type="SAM" id="MobiDB-lite"/>
    </source>
</evidence>
<feature type="region of interest" description="Disordered" evidence="1">
    <location>
        <begin position="1218"/>
        <end position="1268"/>
    </location>
</feature>
<dbReference type="CDD" id="cd10527">
    <property type="entry name" value="SET_LSMT"/>
    <property type="match status" value="3"/>
</dbReference>
<dbReference type="SUPFAM" id="SSF82199">
    <property type="entry name" value="SET domain"/>
    <property type="match status" value="3"/>
</dbReference>
<organism evidence="3 4">
    <name type="scientific">Cannabis sativa</name>
    <name type="common">Hemp</name>
    <name type="synonym">Marijuana</name>
    <dbReference type="NCBI Taxonomy" id="3483"/>
    <lineage>
        <taxon>Eukaryota</taxon>
        <taxon>Viridiplantae</taxon>
        <taxon>Streptophyta</taxon>
        <taxon>Embryophyta</taxon>
        <taxon>Tracheophyta</taxon>
        <taxon>Spermatophyta</taxon>
        <taxon>Magnoliopsida</taxon>
        <taxon>eudicotyledons</taxon>
        <taxon>Gunneridae</taxon>
        <taxon>Pentapetalae</taxon>
        <taxon>rosids</taxon>
        <taxon>fabids</taxon>
        <taxon>Rosales</taxon>
        <taxon>Cannabaceae</taxon>
        <taxon>Cannabis</taxon>
    </lineage>
</organism>
<dbReference type="InterPro" id="IPR050600">
    <property type="entry name" value="SETD3_SETD6_MTase"/>
</dbReference>
<reference evidence="3 4" key="1">
    <citation type="journal article" date="2020" name="bioRxiv">
        <title>Sequence and annotation of 42 cannabis genomes reveals extensive copy number variation in cannabinoid synthesis and pathogen resistance genes.</title>
        <authorList>
            <person name="Mckernan K.J."/>
            <person name="Helbert Y."/>
            <person name="Kane L.T."/>
            <person name="Ebling H."/>
            <person name="Zhang L."/>
            <person name="Liu B."/>
            <person name="Eaton Z."/>
            <person name="Mclaughlin S."/>
            <person name="Kingan S."/>
            <person name="Baybayan P."/>
            <person name="Concepcion G."/>
            <person name="Jordan M."/>
            <person name="Riva A."/>
            <person name="Barbazuk W."/>
            <person name="Harkins T."/>
        </authorList>
    </citation>
    <scope>NUCLEOTIDE SEQUENCE [LARGE SCALE GENOMIC DNA]</scope>
    <source>
        <strain evidence="4">cv. Jamaican Lion 4</strain>
        <tissue evidence="3">Leaf</tissue>
    </source>
</reference>
<feature type="compositionally biased region" description="Acidic residues" evidence="1">
    <location>
        <begin position="1238"/>
        <end position="1249"/>
    </location>
</feature>
<dbReference type="GO" id="GO:0005634">
    <property type="term" value="C:nucleus"/>
    <property type="evidence" value="ECO:0007669"/>
    <property type="project" value="TreeGrafter"/>
</dbReference>
<accession>A0A7J6EJ54</accession>
<feature type="compositionally biased region" description="Low complexity" evidence="1">
    <location>
        <begin position="476"/>
        <end position="497"/>
    </location>
</feature>
<dbReference type="EMBL" id="JAATIQ010000401">
    <property type="protein sequence ID" value="KAF4357740.1"/>
    <property type="molecule type" value="Genomic_DNA"/>
</dbReference>
<protein>
    <recommendedName>
        <fullName evidence="2">SET domain-containing protein</fullName>
    </recommendedName>
</protein>
<proteinExistence type="predicted"/>
<evidence type="ECO:0000259" key="2">
    <source>
        <dbReference type="PROSITE" id="PS50280"/>
    </source>
</evidence>
<feature type="domain" description="SET" evidence="2">
    <location>
        <begin position="517"/>
        <end position="753"/>
    </location>
</feature>
<comment type="caution">
    <text evidence="3">The sequence shown here is derived from an EMBL/GenBank/DDBJ whole genome shotgun (WGS) entry which is preliminary data.</text>
</comment>
<dbReference type="InterPro" id="IPR001214">
    <property type="entry name" value="SET_dom"/>
</dbReference>
<feature type="compositionally biased region" description="Acidic residues" evidence="1">
    <location>
        <begin position="684"/>
        <end position="702"/>
    </location>
</feature>
<dbReference type="PANTHER" id="PTHR13271:SF34">
    <property type="entry name" value="N-LYSINE METHYLTRANSFERASE SETD6"/>
    <property type="match status" value="1"/>
</dbReference>
<dbReference type="PROSITE" id="PS50280">
    <property type="entry name" value="SET"/>
    <property type="match status" value="1"/>
</dbReference>
<dbReference type="InterPro" id="IPR046341">
    <property type="entry name" value="SET_dom_sf"/>
</dbReference>
<dbReference type="PANTHER" id="PTHR13271">
    <property type="entry name" value="UNCHARACTERIZED PUTATIVE METHYLTRANSFERASE"/>
    <property type="match status" value="1"/>
</dbReference>
<gene>
    <name evidence="3" type="ORF">G4B88_023198</name>
</gene>
<evidence type="ECO:0000313" key="4">
    <source>
        <dbReference type="Proteomes" id="UP000583929"/>
    </source>
</evidence>
<name>A0A7J6EJ54_CANSA</name>
<evidence type="ECO:0000313" key="3">
    <source>
        <dbReference type="EMBL" id="KAF4357740.1"/>
    </source>
</evidence>
<feature type="region of interest" description="Disordered" evidence="1">
    <location>
        <begin position="472"/>
        <end position="497"/>
    </location>
</feature>
<sequence>MAATTTTTTTRRVRSFKPWLKSKGINFIDALQICDCPLQGISVRTLCDLTLGDVVATIPKQACLTVETSGARDLIEAYSLNDGDTLGLAVAIMYERSLGQSSPWAPYFSVTPYQEESLPLAVKDDQALIREDWEERIQPLLKMESSKLDPSFFRVEDYFAAKTIIHSRSFWAGDFHGYGMIPLVDLFNHKTAAEDVHLVGVSYSSSDSDSDSDSDSEVDSNQVKDFTYAYNKNSDNSKMEITPELDDEFGDMKMIMVKHVKAGSEVYNTYGYIGNGRLLHKFGFTEPNNPYDIVNIDMEIVLEWSSWLFSSRHTRARVSLWKKLGFSGCECDTLVGSDYFEISFDGEPQIELLTLLYIILLPRNAYDKLDFVVRVDSIGMEGQGLFLLKVITKPSNNTFVNKSVGDALLSIANIRESLYGSNSLEDDIEALEKCCCVRDKKLYHSLALRISERRILQKLRGYAVNSSISQVWSHPSSESSGRLKRSSMAATTSTTTTTRRVRSFKRWLKSKGINFNDALQICDCPLQGISVRTLCDLTVGDVVATIPKLACLTVRTSGARDLIEAYSLNDGDTLGLAVAIMYERSLGHSSPWAPYFSAVKEDRALLREDWEERIQPLLKMESLKLDPNFFRVEDYFAAKTIIHSRSFLVDDDSQGYGMVPLVDLFNHKTAAEDVHLVGFSYSDSDSDSDSNPDSDSEAESEVDSNQVNDFTYAYNKNSDNSKMELEDDDEFGPMKMTMVKDVKAGSEVYNTYGYIGNATLLHKFGFTEPNNPYDIVNIDMEIVVEWSSSLFSSRRARARASMWKNLGFSFPWCKCQPLEGSNYFEISFDGEPQIELRTLLYIILLPMHTYNALEFVVSACVDSVGVLKKRKGMFLLKGMTEPSNDKFVNKNVSDALLSIADIRESLYGSNSLEDDIEALEKCCRVRDKKLYHSLALRISERRILQKLRSYAVAEAAHLRTGMERPSFEYSVLHGDSLCQPCKLNLCWTHRLASTVFSMIDNQSSMAAAAITTSRRVRAFKRWMKSKGVDFSDALQFHDCPLQGISIRALCDLTVGDVVATIPKLACLTVRNTGARDLIEASSLDGTLALSVAIMYERSLGQLSPWAPYLSVMPYQESLPLVWTSEEVDSLLCGTELHKTVKEDQALICEDWEESIQPLLEMESFQLDPTFFRVQDYFAAKTLIASRSFMIDDFHGSGMVPLADLFNHKTGAEDVHFTSFSSHSESDSEADIDQMNGDTYDDNDSDDSEIEISPLGMKSSGESSSEWGDEPSAMEMIMVKDVKAGSEVYNTYGSLGNAALLHRYGFTEPNNPYDIVNIDMEIVLEWSSSLFSSRCTRARVSLWKKLGFSGCESQEESDYFEISFDGEPQIDLRILLHIILLPEDTYYELDSAVSTCVNSVGELKEGKGMFLLKGITKPSNDMFMNKSVGDALLSVANIRESLYGSNSLEDDIEALEKCCCVRDKKLYHSLALRISERRILQKLRSYAAEAAHLRIGKRTSARKKSKKT</sequence>
<feature type="compositionally biased region" description="Low complexity" evidence="1">
    <location>
        <begin position="1250"/>
        <end position="1265"/>
    </location>
</feature>
<dbReference type="Proteomes" id="UP000583929">
    <property type="component" value="Unassembled WGS sequence"/>
</dbReference>
<keyword evidence="4" id="KW-1185">Reference proteome</keyword>
<dbReference type="GO" id="GO:0016279">
    <property type="term" value="F:protein-lysine N-methyltransferase activity"/>
    <property type="evidence" value="ECO:0007669"/>
    <property type="project" value="TreeGrafter"/>
</dbReference>
<dbReference type="Gene3D" id="3.90.1410.10">
    <property type="entry name" value="set domain protein methyltransferase, domain 1"/>
    <property type="match status" value="4"/>
</dbReference>